<dbReference type="InterPro" id="IPR003661">
    <property type="entry name" value="HisK_dim/P_dom"/>
</dbReference>
<evidence type="ECO:0000259" key="11">
    <source>
        <dbReference type="PROSITE" id="PS50109"/>
    </source>
</evidence>
<feature type="domain" description="PAS" evidence="13">
    <location>
        <begin position="692"/>
        <end position="762"/>
    </location>
</feature>
<feature type="domain" description="MHYT" evidence="15">
    <location>
        <begin position="8"/>
        <end position="203"/>
    </location>
</feature>
<feature type="domain" description="PAC" evidence="14">
    <location>
        <begin position="336"/>
        <end position="392"/>
    </location>
</feature>
<dbReference type="EMBL" id="JAMXFA010000002">
    <property type="protein sequence ID" value="MCT7976513.1"/>
    <property type="molecule type" value="Genomic_DNA"/>
</dbReference>
<dbReference type="Pfam" id="PF01590">
    <property type="entry name" value="GAF"/>
    <property type="match status" value="2"/>
</dbReference>
<comment type="catalytic activity">
    <reaction evidence="1">
        <text>ATP + protein L-histidine = ADP + protein N-phospho-L-histidine.</text>
        <dbReference type="EC" id="2.7.13.3"/>
    </reaction>
</comment>
<dbReference type="CDD" id="cd16922">
    <property type="entry name" value="HATPase_EvgS-ArcB-TorS-like"/>
    <property type="match status" value="1"/>
</dbReference>
<dbReference type="InterPro" id="IPR000700">
    <property type="entry name" value="PAS-assoc_C"/>
</dbReference>
<keyword evidence="9" id="KW-0812">Transmembrane</keyword>
<evidence type="ECO:0000313" key="16">
    <source>
        <dbReference type="EMBL" id="MCT7976513.1"/>
    </source>
</evidence>
<dbReference type="Gene3D" id="3.30.450.40">
    <property type="match status" value="3"/>
</dbReference>
<dbReference type="InterPro" id="IPR005467">
    <property type="entry name" value="His_kinase_dom"/>
</dbReference>
<feature type="domain" description="PAC" evidence="14">
    <location>
        <begin position="638"/>
        <end position="691"/>
    </location>
</feature>
<dbReference type="SMART" id="SM00091">
    <property type="entry name" value="PAS"/>
    <property type="match status" value="4"/>
</dbReference>
<dbReference type="RefSeq" id="WP_261234334.1">
    <property type="nucleotide sequence ID" value="NZ_JAMXFA010000002.1"/>
</dbReference>
<feature type="transmembrane region" description="Helical" evidence="9">
    <location>
        <begin position="107"/>
        <end position="128"/>
    </location>
</feature>
<organism evidence="16 17">
    <name type="scientific">Laspinema olomoucense D3b</name>
    <dbReference type="NCBI Taxonomy" id="2953688"/>
    <lineage>
        <taxon>Bacteria</taxon>
        <taxon>Bacillati</taxon>
        <taxon>Cyanobacteriota</taxon>
        <taxon>Cyanophyceae</taxon>
        <taxon>Oscillatoriophycideae</taxon>
        <taxon>Oscillatoriales</taxon>
        <taxon>Laspinemataceae</taxon>
        <taxon>Laspinema</taxon>
        <taxon>Laspinema olomoucense</taxon>
    </lineage>
</organism>
<dbReference type="InterPro" id="IPR035965">
    <property type="entry name" value="PAS-like_dom_sf"/>
</dbReference>
<dbReference type="CDD" id="cd00082">
    <property type="entry name" value="HisKA"/>
    <property type="match status" value="1"/>
</dbReference>
<dbReference type="InterPro" id="IPR003018">
    <property type="entry name" value="GAF"/>
</dbReference>
<dbReference type="InterPro" id="IPR036890">
    <property type="entry name" value="HATPase_C_sf"/>
</dbReference>
<dbReference type="PROSITE" id="PS50046">
    <property type="entry name" value="PHYTOCHROME_2"/>
    <property type="match status" value="2"/>
</dbReference>
<feature type="transmembrane region" description="Helical" evidence="9">
    <location>
        <begin position="140"/>
        <end position="164"/>
    </location>
</feature>
<feature type="domain" description="Response regulatory" evidence="12">
    <location>
        <begin position="1618"/>
        <end position="1734"/>
    </location>
</feature>
<dbReference type="Pfam" id="PF03707">
    <property type="entry name" value="MHYT"/>
    <property type="match status" value="2"/>
</dbReference>
<dbReference type="Pfam" id="PF00989">
    <property type="entry name" value="PAS"/>
    <property type="match status" value="1"/>
</dbReference>
<dbReference type="Gene3D" id="3.40.50.2300">
    <property type="match status" value="1"/>
</dbReference>
<evidence type="ECO:0000256" key="5">
    <source>
        <dbReference type="ARBA" id="ARBA00022679"/>
    </source>
</evidence>
<dbReference type="PROSITE" id="PS50112">
    <property type="entry name" value="PAS"/>
    <property type="match status" value="4"/>
</dbReference>
<keyword evidence="7" id="KW-0902">Two-component regulatory system</keyword>
<feature type="transmembrane region" description="Helical" evidence="9">
    <location>
        <begin position="81"/>
        <end position="100"/>
    </location>
</feature>
<evidence type="ECO:0000259" key="15">
    <source>
        <dbReference type="PROSITE" id="PS50924"/>
    </source>
</evidence>
<evidence type="ECO:0000259" key="13">
    <source>
        <dbReference type="PROSITE" id="PS50112"/>
    </source>
</evidence>
<comment type="caution">
    <text evidence="9">Lacks conserved residue(s) required for the propagation of feature annotation.</text>
</comment>
<feature type="domain" description="Histidine kinase" evidence="11">
    <location>
        <begin position="1355"/>
        <end position="1590"/>
    </location>
</feature>
<dbReference type="SMART" id="SM00065">
    <property type="entry name" value="GAF"/>
    <property type="match status" value="3"/>
</dbReference>
<dbReference type="InterPro" id="IPR005330">
    <property type="entry name" value="MHYT_dom"/>
</dbReference>
<feature type="domain" description="Phytochrome chromophore attachment site" evidence="10">
    <location>
        <begin position="1153"/>
        <end position="1314"/>
    </location>
</feature>
<dbReference type="PANTHER" id="PTHR43047">
    <property type="entry name" value="TWO-COMPONENT HISTIDINE PROTEIN KINASE"/>
    <property type="match status" value="1"/>
</dbReference>
<dbReference type="InterPro" id="IPR013655">
    <property type="entry name" value="PAS_fold_3"/>
</dbReference>
<reference evidence="16 17" key="1">
    <citation type="journal article" date="2022" name="Front. Microbiol.">
        <title>High genomic differentiation and limited gene flow indicate recent cryptic speciation within the genus Laspinema (cyanobacteria).</title>
        <authorList>
            <person name="Stanojkovic A."/>
            <person name="Skoupy S."/>
            <person name="Skaloud P."/>
            <person name="Dvorak P."/>
        </authorList>
    </citation>
    <scope>NUCLEOTIDE SEQUENCE [LARGE SCALE GENOMIC DNA]</scope>
    <source>
        <strain evidence="16 17">D3b</strain>
    </source>
</reference>
<dbReference type="InterPro" id="IPR000014">
    <property type="entry name" value="PAS"/>
</dbReference>
<proteinExistence type="inferred from homology"/>
<dbReference type="InterPro" id="IPR011006">
    <property type="entry name" value="CheY-like_superfamily"/>
</dbReference>
<evidence type="ECO:0000256" key="1">
    <source>
        <dbReference type="ARBA" id="ARBA00000085"/>
    </source>
</evidence>
<protein>
    <recommendedName>
        <fullName evidence="3">histidine kinase</fullName>
        <ecNumber evidence="3">2.7.13.3</ecNumber>
    </recommendedName>
</protein>
<dbReference type="SMART" id="SM00387">
    <property type="entry name" value="HATPase_c"/>
    <property type="match status" value="1"/>
</dbReference>
<accession>A0ABT2N1F4</accession>
<dbReference type="Pfam" id="PF02518">
    <property type="entry name" value="HATPase_c"/>
    <property type="match status" value="1"/>
</dbReference>
<feature type="transmembrane region" description="Helical" evidence="9">
    <location>
        <begin position="176"/>
        <end position="200"/>
    </location>
</feature>
<name>A0ABT2N1F4_9CYAN</name>
<feature type="domain" description="Phytochrome chromophore attachment site" evidence="10">
    <location>
        <begin position="837"/>
        <end position="973"/>
    </location>
</feature>
<evidence type="ECO:0000256" key="9">
    <source>
        <dbReference type="PROSITE-ProRule" id="PRU00244"/>
    </source>
</evidence>
<evidence type="ECO:0000313" key="17">
    <source>
        <dbReference type="Proteomes" id="UP001525961"/>
    </source>
</evidence>
<feature type="domain" description="PAS" evidence="13">
    <location>
        <begin position="259"/>
        <end position="335"/>
    </location>
</feature>
<feature type="transmembrane region" description="Helical" evidence="9">
    <location>
        <begin position="12"/>
        <end position="32"/>
    </location>
</feature>
<dbReference type="Gene3D" id="1.10.287.130">
    <property type="match status" value="1"/>
</dbReference>
<dbReference type="Gene3D" id="3.30.565.10">
    <property type="entry name" value="Histidine kinase-like ATPase, C-terminal domain"/>
    <property type="match status" value="1"/>
</dbReference>
<dbReference type="PROSITE" id="PS50109">
    <property type="entry name" value="HIS_KIN"/>
    <property type="match status" value="1"/>
</dbReference>
<keyword evidence="17" id="KW-1185">Reference proteome</keyword>
<dbReference type="InterPro" id="IPR016132">
    <property type="entry name" value="Phyto_chromo_attachment"/>
</dbReference>
<dbReference type="PROSITE" id="PS50924">
    <property type="entry name" value="MHYT"/>
    <property type="match status" value="1"/>
</dbReference>
<keyword evidence="4 8" id="KW-0597">Phosphoprotein</keyword>
<sequence length="1829" mass="205556">MDTIRGQYEPVLVALSFIIGAVASYTALDLAGRVNPKSSGRSRLIWSVGGAVAMGTGIWSMHFIAMLAFQLPVPTAYNIPLTLLSWVDAIVASALAMLLYNRQQLKVRLLVGGGVVMGLAIASMHYLGMAAVQVPATLHYNPWGVTLSVAVAIFASTAALRLAFQVRDSLSPHREWLKVGSAGIMGVAIAGMHYTGMWATCFAAISHPEAMRIEGADQSWLAMQIGLGTLILLVGTLITSLVDRRYQSQMLREQALQESETRFRTLVENMPVGVLLLDAKGTILLSNPLVRELLDLSETELQGKSAFELNWQILSLDGTILIQEQHPLNQAIALGQPVHNQVTGICRWGKKDTVWLLLNMDPHIGSSGEVERVVCTFSNISDRKQSEDEIRLLLDTNQAIRHAPDLESALASVLRSICITINWDVAEAWLPDANHHSLTYRPGWYYPEPDVEEFRLLREPRIYRFGEGLPGRVWESRQPEWIENLTEETEPLADALTALKQGLKASFAVPIIRGNGILAVLTFFKRRESPRDERAIALVGAVATQLGSSIGQKVAEAALSESERRLQLALEGSELGIWDWQIPTGKTYFDPQWKGMLGYEVEEIGNHYQMWELLLHPEDRKPTLEALQDHLKGILPVYERELRMRAKSGEWKWILSRGKVVERDPSGIPLRMSGTHKDITPRKSAEAALDESQRRYQTLAEASPVCIFHTDAQGNCLYVNQRWSELTGLSLEGAIGKSWIANLHPDDLKRVQSEWFLAAETRVPFKSEYRFVRPDGIVVWAIGQAIAEIGDDGKVQGYLGTITDISERKRAEIALQQQLKRERLVSSIQERIRSSLDLEEVLETAVNEVRKFLATDRILIYRFNPNWGGVIAVESVGSDWMSVKGIEIEDRCFIETHIPLYAQGRIRTIDNIHTAGLSECHVELLSQFAVQANLVVPLRQGEQLWGLLIAHHCSGERQWHESEIESLRQLSVQLSIAIQQCTLFEQAKTELLERKRAEDALRESEERFKLAVSGTNDGIWDWDLKNDQIYYSPVWMQILGYEEGELPYRVSTWFNKVHPDDLSVAMQTLQDHVQGQNPLYYYHTHRMERKDKSWIWVEVKGKCIRNEEGEAYRLTGTLTDITERKKAEAALQESVERERALSQVIQRMRETLDLETIFSATTRELRQVLKCDRVLVHHFHDDWRGEVVAESTGPEWISLMDNLQDLPETAVKLTGSDSDLLGDNEVVLEDCYMQSARTEEWNLGLTYLAVEDVYNAGFDESYLNILEQFQAKAYIIVPIFSGNKLWGLLASYQNSGPRHWKEAEIKVVVQIGNQLGVALQQAELLEKTQRQSQALQKAALAADAANRAKSEFLANMSHELRTPLNAILGFTQVLARDSSLKPENHEHLKIINRAGGHLLALINDVLEMSKIEAGRMSFNPVNFDLINLLKSLNEMFQLKAESKQLQIIFEGCNALPQFVKTDESKLRQVLINIVGNAIKFTETGRVILRIEVKDASTMVNPGEADFSNSSNQGKFLYLEIEDTGPGIAPEEMGKLFEPFGQTETGRKSQQGTGLGLPISRKFVQLMGGDIQVTSTVGQGTVFAFAVAIAPSSEAEIQTRQNKRRPVAIAPQAKANESRILVVDDAFESRLLLKTILKSLGFQVQEAENGQAAIAVYESWKPHLILMDMQMPVMDGYEATRHIKNTVQGQKTTIVALTASAFEEERKMILDAGCDDFIRKPFQEELLLETIGQYLNIDYIFEDLSPDDLNRSQPDSSKPLYSLSPEALKVMPESWIYQLSDAAMQCSDDLILRLLEEIPPDLSHLSQALAELAHNYQFDLIEQLTQQEGQ</sequence>
<dbReference type="SMART" id="SM00086">
    <property type="entry name" value="PAC"/>
    <property type="match status" value="4"/>
</dbReference>
<dbReference type="InterPro" id="IPR001789">
    <property type="entry name" value="Sig_transdc_resp-reg_receiver"/>
</dbReference>
<dbReference type="Gene3D" id="3.30.450.20">
    <property type="entry name" value="PAS domain"/>
    <property type="match status" value="4"/>
</dbReference>
<dbReference type="InterPro" id="IPR036097">
    <property type="entry name" value="HisK_dim/P_sf"/>
</dbReference>
<evidence type="ECO:0000259" key="14">
    <source>
        <dbReference type="PROSITE" id="PS50113"/>
    </source>
</evidence>
<feature type="domain" description="PAS" evidence="13">
    <location>
        <begin position="562"/>
        <end position="634"/>
    </location>
</feature>
<dbReference type="SMART" id="SM00448">
    <property type="entry name" value="REC"/>
    <property type="match status" value="1"/>
</dbReference>
<dbReference type="SMART" id="SM00388">
    <property type="entry name" value="HisKA"/>
    <property type="match status" value="1"/>
</dbReference>
<evidence type="ECO:0000256" key="7">
    <source>
        <dbReference type="ARBA" id="ARBA00023012"/>
    </source>
</evidence>
<feature type="transmembrane region" description="Helical" evidence="9">
    <location>
        <begin position="220"/>
        <end position="242"/>
    </location>
</feature>
<dbReference type="Proteomes" id="UP001525961">
    <property type="component" value="Unassembled WGS sequence"/>
</dbReference>
<feature type="transmembrane region" description="Helical" evidence="9">
    <location>
        <begin position="44"/>
        <end position="69"/>
    </location>
</feature>
<keyword evidence="9" id="KW-0472">Membrane</keyword>
<feature type="domain" description="PAC" evidence="14">
    <location>
        <begin position="765"/>
        <end position="817"/>
    </location>
</feature>
<dbReference type="Pfam" id="PF08447">
    <property type="entry name" value="PAS_3"/>
    <property type="match status" value="3"/>
</dbReference>
<dbReference type="SUPFAM" id="SSF47384">
    <property type="entry name" value="Homodimeric domain of signal transducing histidine kinase"/>
    <property type="match status" value="1"/>
</dbReference>
<dbReference type="NCBIfam" id="TIGR00229">
    <property type="entry name" value="sensory_box"/>
    <property type="match status" value="4"/>
</dbReference>
<evidence type="ECO:0000256" key="3">
    <source>
        <dbReference type="ARBA" id="ARBA00012438"/>
    </source>
</evidence>
<feature type="modified residue" description="4-aspartylphosphate" evidence="8">
    <location>
        <position position="1667"/>
    </location>
</feature>
<evidence type="ECO:0000259" key="12">
    <source>
        <dbReference type="PROSITE" id="PS50110"/>
    </source>
</evidence>
<feature type="domain" description="PAS" evidence="13">
    <location>
        <begin position="1004"/>
        <end position="1076"/>
    </location>
</feature>
<dbReference type="Pfam" id="PF00072">
    <property type="entry name" value="Response_reg"/>
    <property type="match status" value="1"/>
</dbReference>
<dbReference type="InterPro" id="IPR003594">
    <property type="entry name" value="HATPase_dom"/>
</dbReference>
<dbReference type="Pfam" id="PF00512">
    <property type="entry name" value="HisKA"/>
    <property type="match status" value="1"/>
</dbReference>
<dbReference type="InterPro" id="IPR029016">
    <property type="entry name" value="GAF-like_dom_sf"/>
</dbReference>
<feature type="transmembrane region" description="Helical" evidence="9">
    <location>
        <begin position="505"/>
        <end position="524"/>
    </location>
</feature>
<dbReference type="CDD" id="cd00130">
    <property type="entry name" value="PAS"/>
    <property type="match status" value="4"/>
</dbReference>
<evidence type="ECO:0000256" key="8">
    <source>
        <dbReference type="PROSITE-ProRule" id="PRU00169"/>
    </source>
</evidence>
<comment type="similarity">
    <text evidence="2">In the N-terminal section; belongs to the phytochrome family.</text>
</comment>
<feature type="domain" description="PAC" evidence="14">
    <location>
        <begin position="1081"/>
        <end position="1133"/>
    </location>
</feature>
<dbReference type="PROSITE" id="PS50113">
    <property type="entry name" value="PAC"/>
    <property type="match status" value="4"/>
</dbReference>
<dbReference type="InterPro" id="IPR001610">
    <property type="entry name" value="PAC"/>
</dbReference>
<dbReference type="PROSITE" id="PS50110">
    <property type="entry name" value="RESPONSE_REGULATORY"/>
    <property type="match status" value="1"/>
</dbReference>
<dbReference type="SUPFAM" id="SSF55874">
    <property type="entry name" value="ATPase domain of HSP90 chaperone/DNA topoisomerase II/histidine kinase"/>
    <property type="match status" value="1"/>
</dbReference>
<evidence type="ECO:0000256" key="4">
    <source>
        <dbReference type="ARBA" id="ARBA00022553"/>
    </source>
</evidence>
<keyword evidence="9" id="KW-1133">Transmembrane helix</keyword>
<dbReference type="Pfam" id="PF13185">
    <property type="entry name" value="GAF_2"/>
    <property type="match status" value="1"/>
</dbReference>
<comment type="caution">
    <text evidence="16">The sequence shown here is derived from an EMBL/GenBank/DDBJ whole genome shotgun (WGS) entry which is preliminary data.</text>
</comment>
<keyword evidence="5" id="KW-0808">Transferase</keyword>
<dbReference type="PRINTS" id="PR00344">
    <property type="entry name" value="BCTRLSENSOR"/>
</dbReference>
<dbReference type="InterPro" id="IPR004358">
    <property type="entry name" value="Sig_transdc_His_kin-like_C"/>
</dbReference>
<dbReference type="SUPFAM" id="SSF55785">
    <property type="entry name" value="PYP-like sensor domain (PAS domain)"/>
    <property type="match status" value="4"/>
</dbReference>
<dbReference type="SUPFAM" id="SSF55781">
    <property type="entry name" value="GAF domain-like"/>
    <property type="match status" value="3"/>
</dbReference>
<dbReference type="InterPro" id="IPR013767">
    <property type="entry name" value="PAS_fold"/>
</dbReference>
<evidence type="ECO:0000256" key="2">
    <source>
        <dbReference type="ARBA" id="ARBA00006402"/>
    </source>
</evidence>
<evidence type="ECO:0000256" key="6">
    <source>
        <dbReference type="ARBA" id="ARBA00022777"/>
    </source>
</evidence>
<evidence type="ECO:0000259" key="10">
    <source>
        <dbReference type="PROSITE" id="PS50046"/>
    </source>
</evidence>
<keyword evidence="6" id="KW-0418">Kinase</keyword>
<dbReference type="EC" id="2.7.13.3" evidence="3"/>
<dbReference type="PANTHER" id="PTHR43047:SF72">
    <property type="entry name" value="OSMOSENSING HISTIDINE PROTEIN KINASE SLN1"/>
    <property type="match status" value="1"/>
</dbReference>
<gene>
    <name evidence="16" type="ORF">NG792_02085</name>
</gene>
<dbReference type="CDD" id="cd17546">
    <property type="entry name" value="REC_hyHK_CKI1_RcsC-like"/>
    <property type="match status" value="1"/>
</dbReference>
<dbReference type="SUPFAM" id="SSF52172">
    <property type="entry name" value="CheY-like"/>
    <property type="match status" value="1"/>
</dbReference>